<dbReference type="GO" id="GO:0006979">
    <property type="term" value="P:response to oxidative stress"/>
    <property type="evidence" value="ECO:0007669"/>
    <property type="project" value="InterPro"/>
</dbReference>
<keyword evidence="8" id="KW-0479">Metal-binding</keyword>
<evidence type="ECO:0000256" key="7">
    <source>
        <dbReference type="ARBA" id="ARBA00023004"/>
    </source>
</evidence>
<evidence type="ECO:0000256" key="6">
    <source>
        <dbReference type="ARBA" id="ARBA00023002"/>
    </source>
</evidence>
<keyword evidence="7 8" id="KW-0408">Iron</keyword>
<keyword evidence="2" id="KW-0964">Secreted</keyword>
<dbReference type="PANTHER" id="PTHR11475:SF141">
    <property type="entry name" value="CARDINAL"/>
    <property type="match status" value="1"/>
</dbReference>
<dbReference type="GO" id="GO:0020037">
    <property type="term" value="F:heme binding"/>
    <property type="evidence" value="ECO:0007669"/>
    <property type="project" value="InterPro"/>
</dbReference>
<dbReference type="RefSeq" id="XP_003401346.2">
    <property type="nucleotide sequence ID" value="XM_003401298.4"/>
</dbReference>
<name>A0A9C6SKD5_BOMTE</name>
<keyword evidence="9" id="KW-0472">Membrane</keyword>
<dbReference type="RefSeq" id="XP_048268505.1">
    <property type="nucleotide sequence ID" value="XM_048412548.1"/>
</dbReference>
<dbReference type="Pfam" id="PF03098">
    <property type="entry name" value="An_peroxidase"/>
    <property type="match status" value="1"/>
</dbReference>
<dbReference type="FunFam" id="1.10.640.10:FF:000003">
    <property type="entry name" value="chorion peroxidase"/>
    <property type="match status" value="1"/>
</dbReference>
<keyword evidence="3" id="KW-0575">Peroxidase</keyword>
<evidence type="ECO:0000256" key="5">
    <source>
        <dbReference type="ARBA" id="ARBA00022729"/>
    </source>
</evidence>
<evidence type="ECO:0000313" key="13">
    <source>
        <dbReference type="RefSeq" id="XP_048268505.1"/>
    </source>
</evidence>
<dbReference type="GO" id="GO:0022412">
    <property type="term" value="P:cellular process involved in reproduction in multicellular organism"/>
    <property type="evidence" value="ECO:0007669"/>
    <property type="project" value="UniProtKB-ARBA"/>
</dbReference>
<evidence type="ECO:0000256" key="1">
    <source>
        <dbReference type="ARBA" id="ARBA00004613"/>
    </source>
</evidence>
<dbReference type="InterPro" id="IPR037120">
    <property type="entry name" value="Haem_peroxidase_sf_animal"/>
</dbReference>
<dbReference type="GeneID" id="100646756"/>
<evidence type="ECO:0000256" key="2">
    <source>
        <dbReference type="ARBA" id="ARBA00022525"/>
    </source>
</evidence>
<evidence type="ECO:0000313" key="10">
    <source>
        <dbReference type="Proteomes" id="UP000835206"/>
    </source>
</evidence>
<evidence type="ECO:0000313" key="11">
    <source>
        <dbReference type="RefSeq" id="XP_003401346.2"/>
    </source>
</evidence>
<evidence type="ECO:0000256" key="3">
    <source>
        <dbReference type="ARBA" id="ARBA00022559"/>
    </source>
</evidence>
<dbReference type="GO" id="GO:0004601">
    <property type="term" value="F:peroxidase activity"/>
    <property type="evidence" value="ECO:0007669"/>
    <property type="project" value="UniProtKB-KW"/>
</dbReference>
<dbReference type="Proteomes" id="UP000835206">
    <property type="component" value="Chromosome 15"/>
</dbReference>
<comment type="subcellular location">
    <subcellularLocation>
        <location evidence="1">Secreted</location>
    </subcellularLocation>
</comment>
<proteinExistence type="predicted"/>
<keyword evidence="4 8" id="KW-0349">Heme</keyword>
<dbReference type="InterPro" id="IPR019791">
    <property type="entry name" value="Haem_peroxidase_animal"/>
</dbReference>
<dbReference type="KEGG" id="bter:100646756"/>
<keyword evidence="5" id="KW-0732">Signal</keyword>
<dbReference type="PROSITE" id="PS50292">
    <property type="entry name" value="PEROXIDASE_3"/>
    <property type="match status" value="1"/>
</dbReference>
<keyword evidence="6" id="KW-0560">Oxidoreductase</keyword>
<feature type="transmembrane region" description="Helical" evidence="9">
    <location>
        <begin position="39"/>
        <end position="63"/>
    </location>
</feature>
<evidence type="ECO:0000256" key="8">
    <source>
        <dbReference type="PIRSR" id="PIRSR619791-2"/>
    </source>
</evidence>
<dbReference type="SUPFAM" id="SSF48113">
    <property type="entry name" value="Heme-dependent peroxidases"/>
    <property type="match status" value="1"/>
</dbReference>
<dbReference type="PRINTS" id="PR00457">
    <property type="entry name" value="ANPEROXIDASE"/>
</dbReference>
<organism evidence="10 13">
    <name type="scientific">Bombus terrestris</name>
    <name type="common">Buff-tailed bumblebee</name>
    <name type="synonym">Apis terrestris</name>
    <dbReference type="NCBI Taxonomy" id="30195"/>
    <lineage>
        <taxon>Eukaryota</taxon>
        <taxon>Metazoa</taxon>
        <taxon>Ecdysozoa</taxon>
        <taxon>Arthropoda</taxon>
        <taxon>Hexapoda</taxon>
        <taxon>Insecta</taxon>
        <taxon>Pterygota</taxon>
        <taxon>Neoptera</taxon>
        <taxon>Endopterygota</taxon>
        <taxon>Hymenoptera</taxon>
        <taxon>Apocrita</taxon>
        <taxon>Aculeata</taxon>
        <taxon>Apoidea</taxon>
        <taxon>Anthophila</taxon>
        <taxon>Apidae</taxon>
        <taxon>Bombus</taxon>
        <taxon>Bombus</taxon>
    </lineage>
</organism>
<reference evidence="11 12" key="1">
    <citation type="submission" date="2025-04" db="UniProtKB">
        <authorList>
            <consortium name="RefSeq"/>
        </authorList>
    </citation>
    <scope>IDENTIFICATION</scope>
</reference>
<dbReference type="CDD" id="cd09823">
    <property type="entry name" value="peroxinectin_like"/>
    <property type="match status" value="1"/>
</dbReference>
<evidence type="ECO:0000256" key="9">
    <source>
        <dbReference type="SAM" id="Phobius"/>
    </source>
</evidence>
<evidence type="ECO:0000256" key="4">
    <source>
        <dbReference type="ARBA" id="ARBA00022617"/>
    </source>
</evidence>
<dbReference type="Gene3D" id="1.10.640.10">
    <property type="entry name" value="Haem peroxidase domain superfamily, animal type"/>
    <property type="match status" value="1"/>
</dbReference>
<dbReference type="OrthoDB" id="823504at2759"/>
<dbReference type="RefSeq" id="XP_012172521.2">
    <property type="nucleotide sequence ID" value="XM_012317131.3"/>
</dbReference>
<accession>A0A9C6SKD5</accession>
<keyword evidence="9" id="KW-0812">Transmembrane</keyword>
<dbReference type="GO" id="GO:0005576">
    <property type="term" value="C:extracellular region"/>
    <property type="evidence" value="ECO:0007669"/>
    <property type="project" value="UniProtKB-SubCell"/>
</dbReference>
<feature type="binding site" description="axial binding residue" evidence="8">
    <location>
        <position position="560"/>
    </location>
    <ligand>
        <name>heme b</name>
        <dbReference type="ChEBI" id="CHEBI:60344"/>
    </ligand>
    <ligandPart>
        <name>Fe</name>
        <dbReference type="ChEBI" id="CHEBI:18248"/>
    </ligandPart>
</feature>
<keyword evidence="10" id="KW-1185">Reference proteome</keyword>
<protein>
    <submittedName>
        <fullName evidence="11 12">Uncharacterized protein LOC100646756 isoform X1</fullName>
    </submittedName>
</protein>
<gene>
    <name evidence="11 12 13" type="primary">LOC100646756</name>
</gene>
<keyword evidence="9" id="KW-1133">Transmembrane helix</keyword>
<evidence type="ECO:0000313" key="12">
    <source>
        <dbReference type="RefSeq" id="XP_012172521.2"/>
    </source>
</evidence>
<sequence length="1446" mass="161651">MYADRGVNERTSLTRPLDSPDYVEFASLLRTRKTRIRQFQCCICAALIAIFTMALIVTVSYSVSHDMVDVGPNFTTSSSKSTMNLTGTLKLGLAPGSGSYTLFSNPSIVPPSNSIFVSDKNTKDTATPKLTDDEIKIGLEAGRQAINERLFADTTALMSPLSSPSPEMRHRYAVSTCTSVGTLALAAVAELAATKRIESSRTIVGASSAIGSFFNAGWQFLDICKQLTTPECPSSKYRTFDGSCNRPMQWGATMTPFRRVLAPNYADGVEAPRRAATGAELPSAREVSLKVHKPSPSSNPHFTVMLAVYGQFLDHDITATAISQGINGTSISCCPPSVGHPECFPVPVSSGDPVFDVAGRTCMDFVRSAPAPQCKLGPRQQLNQATAFIDGSAIYGSDQDTARKLREFSGGRLRMQLTPDNRTLLPPSMNPNDGCNRETEKLRGRYCFAAGDARANENLHLTTMHLLWARQHNRITEQLTKINPSWNDETLYEESRRIVGAQLQHITYQEFIPIILGEQETNLRDLKPLKSGYRQWTVNDSNTDPSIANSFAAAAFRFAHTLLPGLMKMTDEQEGTSSYVELHRMLFNPYSLYAEGGVKRSVTSATRNMIQMTSTHVSSQLTNHLFEDPIANVTVPCGLDLVSLNIQRGRDHGLPGYTKWREYCGLGTLKSFSDLEGHLDPQALQEISSLYESIYDIDLYTGALAELPRTGGIVGPTFTCLIADQFVRLQKGDRFWYEIPGQPHSFTEDQLTELRKTSLARLICDCSDGVIQTQVEVMRAISAENPMMSCEDIPGPSFEPWREYDSTSPKLQVPFMPVNWTLLKNNINDTIRDVVTYINNSRTMMDTDWLAFKNYINDTFSDLQNQLSSLHPLEVDDPTSMEKLSMDSDSFILRVPRSPNMYQDWIRFKNNLLMSLNDSMQMMSGGPAAVTKWIAFKQNIIDQFADLKNRISSLKADITPKLETKKKEQEQALMNKNKLIGTSSTKNAMIPAIFDWKNFKDNIISSLDDSIMNIGDDMLPPGDPAWATLGDDIKDRLSAFRDKINRRRSTTVPAELAMGKSDTNDDWMNYKSDIIKIVNYVENKVKKEMPPPADPAWATYRDEIMKSFSAFKSTPAPIELATLSTINKISQREYLGTSSAVKFSNMELSNLTDDWLQFRAQVNDSLIKVIQDIQSKEPTEIDPIAWAVFKDSIKSDFAKLKDEIGSMKAEWITEISKLQPNKSSSNLQVKFNKPEDSSKSDYIKFIKPVIPPDEWVDFKKQINDTVMTILNTANTTDRFNFDDLHEMFNESFADLKNEISALRSLVKDTYNSKTAADWISFQTKLNFTVKDLVDSLKKETQLKTGNVTRILLEAKDKLSDLEPPVNSGLTPPTKWLQYALRINKTISDALEGIDSQKHAALMINAAKPESSSSLDNPKKLTNWLIVPCLASSLHVFTVVSRFQIRM</sequence>
<dbReference type="PANTHER" id="PTHR11475">
    <property type="entry name" value="OXIDASE/PEROXIDASE"/>
    <property type="match status" value="1"/>
</dbReference>
<dbReference type="GO" id="GO:0046872">
    <property type="term" value="F:metal ion binding"/>
    <property type="evidence" value="ECO:0007669"/>
    <property type="project" value="UniProtKB-KW"/>
</dbReference>
<dbReference type="InterPro" id="IPR010255">
    <property type="entry name" value="Haem_peroxidase_sf"/>
</dbReference>